<dbReference type="AlphaFoldDB" id="A0A392PEL6"/>
<keyword evidence="1" id="KW-0548">Nucleotidyltransferase</keyword>
<proteinExistence type="predicted"/>
<feature type="non-terminal residue" evidence="1">
    <location>
        <position position="156"/>
    </location>
</feature>
<reference evidence="1 2" key="1">
    <citation type="journal article" date="2018" name="Front. Plant Sci.">
        <title>Red Clover (Trifolium pratense) and Zigzag Clover (T. medium) - A Picture of Genomic Similarities and Differences.</title>
        <authorList>
            <person name="Dluhosova J."/>
            <person name="Istvanek J."/>
            <person name="Nedelnik J."/>
            <person name="Repkova J."/>
        </authorList>
    </citation>
    <scope>NUCLEOTIDE SEQUENCE [LARGE SCALE GENOMIC DNA]</scope>
    <source>
        <strain evidence="2">cv. 10/8</strain>
        <tissue evidence="1">Leaf</tissue>
    </source>
</reference>
<keyword evidence="2" id="KW-1185">Reference proteome</keyword>
<comment type="caution">
    <text evidence="1">The sequence shown here is derived from an EMBL/GenBank/DDBJ whole genome shotgun (WGS) entry which is preliminary data.</text>
</comment>
<keyword evidence="1" id="KW-0695">RNA-directed DNA polymerase</keyword>
<dbReference type="GO" id="GO:0003964">
    <property type="term" value="F:RNA-directed DNA polymerase activity"/>
    <property type="evidence" value="ECO:0007669"/>
    <property type="project" value="UniProtKB-KW"/>
</dbReference>
<keyword evidence="1" id="KW-0808">Transferase</keyword>
<protein>
    <submittedName>
        <fullName evidence="1">RNA-directed DNA polymerase (Reverse transcriptase)</fullName>
    </submittedName>
</protein>
<accession>A0A392PEL6</accession>
<organism evidence="1 2">
    <name type="scientific">Trifolium medium</name>
    <dbReference type="NCBI Taxonomy" id="97028"/>
    <lineage>
        <taxon>Eukaryota</taxon>
        <taxon>Viridiplantae</taxon>
        <taxon>Streptophyta</taxon>
        <taxon>Embryophyta</taxon>
        <taxon>Tracheophyta</taxon>
        <taxon>Spermatophyta</taxon>
        <taxon>Magnoliopsida</taxon>
        <taxon>eudicotyledons</taxon>
        <taxon>Gunneridae</taxon>
        <taxon>Pentapetalae</taxon>
        <taxon>rosids</taxon>
        <taxon>fabids</taxon>
        <taxon>Fabales</taxon>
        <taxon>Fabaceae</taxon>
        <taxon>Papilionoideae</taxon>
        <taxon>50 kb inversion clade</taxon>
        <taxon>NPAAA clade</taxon>
        <taxon>Hologalegina</taxon>
        <taxon>IRL clade</taxon>
        <taxon>Trifolieae</taxon>
        <taxon>Trifolium</taxon>
    </lineage>
</organism>
<dbReference type="Proteomes" id="UP000265520">
    <property type="component" value="Unassembled WGS sequence"/>
</dbReference>
<evidence type="ECO:0000313" key="1">
    <source>
        <dbReference type="EMBL" id="MCI10561.1"/>
    </source>
</evidence>
<name>A0A392PEL6_9FABA</name>
<evidence type="ECO:0000313" key="2">
    <source>
        <dbReference type="Proteomes" id="UP000265520"/>
    </source>
</evidence>
<sequence>MSALRVDEALLTDHQQIAEHVVHHFQNLFCTNLEVLQDELLVDEVIPSAIDDRVNSLSTMIPSPSEIKNAVFELNQDGAPGSDGFGAFFFQTYWDINADVINDVTEFFTTGWLMPNFNANTLILIPKSSNADTIDQYRPIAMANFKFKVISKVLTD</sequence>
<dbReference type="EMBL" id="LXQA010076726">
    <property type="protein sequence ID" value="MCI10561.1"/>
    <property type="molecule type" value="Genomic_DNA"/>
</dbReference>